<evidence type="ECO:0000256" key="1">
    <source>
        <dbReference type="SAM" id="Phobius"/>
    </source>
</evidence>
<dbReference type="InterPro" id="IPR012902">
    <property type="entry name" value="N_methyl_site"/>
</dbReference>
<dbReference type="SUPFAM" id="SSF54523">
    <property type="entry name" value="Pili subunits"/>
    <property type="match status" value="1"/>
</dbReference>
<keyword evidence="1" id="KW-0812">Transmembrane</keyword>
<name>A0A937XFK8_UNCW3</name>
<dbReference type="AlphaFoldDB" id="A0A937XFK8"/>
<gene>
    <name evidence="2" type="ORF">FJY68_10480</name>
</gene>
<organism evidence="2 3">
    <name type="scientific">candidate division WOR-3 bacterium</name>
    <dbReference type="NCBI Taxonomy" id="2052148"/>
    <lineage>
        <taxon>Bacteria</taxon>
        <taxon>Bacteria division WOR-3</taxon>
    </lineage>
</organism>
<evidence type="ECO:0000313" key="3">
    <source>
        <dbReference type="Proteomes" id="UP000779900"/>
    </source>
</evidence>
<dbReference type="InterPro" id="IPR045584">
    <property type="entry name" value="Pilin-like"/>
</dbReference>
<dbReference type="EMBL" id="VGIR01000070">
    <property type="protein sequence ID" value="MBM3332252.1"/>
    <property type="molecule type" value="Genomic_DNA"/>
</dbReference>
<sequence>MSRFSSLTPLRRVPIIHAVSSTSRGARGFTLVELLVVISVLGIILAFFVPTIAGRIATNARRVATLQEMRMLRDAIAGDPDIRMSGEMVVTGFKNDIGRWPRDLVELATSRPDTGFYAGRPYPGKTTLPAWDPYLKKGWNGPYVREDGNMGYTEDAWITDYMFEVRGTDTVGLRSAGPDQMFWKITPGAQDSDDIWVFF</sequence>
<evidence type="ECO:0000313" key="2">
    <source>
        <dbReference type="EMBL" id="MBM3332252.1"/>
    </source>
</evidence>
<protein>
    <submittedName>
        <fullName evidence="2">Prepilin-type N-terminal cleavage/methylation domain-containing protein</fullName>
    </submittedName>
</protein>
<dbReference type="Gene3D" id="3.30.700.10">
    <property type="entry name" value="Glycoprotein, Type 4 Pilin"/>
    <property type="match status" value="1"/>
</dbReference>
<dbReference type="Pfam" id="PF07963">
    <property type="entry name" value="N_methyl"/>
    <property type="match status" value="1"/>
</dbReference>
<proteinExistence type="predicted"/>
<dbReference type="Proteomes" id="UP000779900">
    <property type="component" value="Unassembled WGS sequence"/>
</dbReference>
<accession>A0A937XFK8</accession>
<reference evidence="2" key="1">
    <citation type="submission" date="2019-03" db="EMBL/GenBank/DDBJ databases">
        <title>Lake Tanganyika Metagenome-Assembled Genomes (MAGs).</title>
        <authorList>
            <person name="Tran P."/>
        </authorList>
    </citation>
    <scope>NUCLEOTIDE SEQUENCE</scope>
    <source>
        <strain evidence="2">K_DeepCast_150m_m2_040</strain>
    </source>
</reference>
<dbReference type="PROSITE" id="PS00409">
    <property type="entry name" value="PROKAR_NTER_METHYL"/>
    <property type="match status" value="1"/>
</dbReference>
<feature type="transmembrane region" description="Helical" evidence="1">
    <location>
        <begin position="34"/>
        <end position="53"/>
    </location>
</feature>
<comment type="caution">
    <text evidence="2">The sequence shown here is derived from an EMBL/GenBank/DDBJ whole genome shotgun (WGS) entry which is preliminary data.</text>
</comment>
<dbReference type="NCBIfam" id="TIGR02532">
    <property type="entry name" value="IV_pilin_GFxxxE"/>
    <property type="match status" value="1"/>
</dbReference>
<keyword evidence="1" id="KW-0472">Membrane</keyword>
<keyword evidence="1" id="KW-1133">Transmembrane helix</keyword>